<evidence type="ECO:0000256" key="1">
    <source>
        <dbReference type="ARBA" id="ARBA00004651"/>
    </source>
</evidence>
<comment type="caution">
    <text evidence="9">The sequence shown here is derived from an EMBL/GenBank/DDBJ whole genome shotgun (WGS) entry which is preliminary data.</text>
</comment>
<dbReference type="EMBL" id="AODQ01000087">
    <property type="protein sequence ID" value="EMR01843.1"/>
    <property type="molecule type" value="Genomic_DNA"/>
</dbReference>
<dbReference type="OrthoDB" id="9799958at2"/>
<evidence type="ECO:0000313" key="10">
    <source>
        <dbReference type="Proteomes" id="UP000011910"/>
    </source>
</evidence>
<accession>M7MZJ4</accession>
<gene>
    <name evidence="9" type="primary">mrpF</name>
    <name evidence="9" type="ORF">ADICEAN_03039</name>
</gene>
<keyword evidence="6 8" id="KW-1133">Transmembrane helix</keyword>
<feature type="transmembrane region" description="Helical" evidence="8">
    <location>
        <begin position="65"/>
        <end position="85"/>
    </location>
</feature>
<comment type="similarity">
    <text evidence="2">Belongs to the CPA3 antiporters (TC 2.A.63) subunit F family.</text>
</comment>
<reference evidence="9 10" key="1">
    <citation type="journal article" date="2013" name="Genome Announc.">
        <title>Draft Genome Sequence of Cesiribacter andamanensis Strain AMV16T, Isolated from a Soil Sample from a Mud Volcano in the Andaman Islands, India.</title>
        <authorList>
            <person name="Shivaji S."/>
            <person name="Ara S."/>
            <person name="Begum Z."/>
            <person name="Srinivas T.N."/>
            <person name="Singh A."/>
            <person name="Kumar Pinnaka A."/>
        </authorList>
    </citation>
    <scope>NUCLEOTIDE SEQUENCE [LARGE SCALE GENOMIC DNA]</scope>
    <source>
        <strain evidence="9 10">AMV16</strain>
    </source>
</reference>
<dbReference type="GO" id="GO:0005886">
    <property type="term" value="C:plasma membrane"/>
    <property type="evidence" value="ECO:0007669"/>
    <property type="project" value="UniProtKB-SubCell"/>
</dbReference>
<keyword evidence="3" id="KW-0813">Transport</keyword>
<dbReference type="PANTHER" id="PTHR34702:SF1">
    <property type="entry name" value="NA(+)_H(+) ANTIPORTER SUBUNIT F"/>
    <property type="match status" value="1"/>
</dbReference>
<organism evidence="9 10">
    <name type="scientific">Cesiribacter andamanensis AMV16</name>
    <dbReference type="NCBI Taxonomy" id="1279009"/>
    <lineage>
        <taxon>Bacteria</taxon>
        <taxon>Pseudomonadati</taxon>
        <taxon>Bacteroidota</taxon>
        <taxon>Cytophagia</taxon>
        <taxon>Cytophagales</taxon>
        <taxon>Cesiribacteraceae</taxon>
        <taxon>Cesiribacter</taxon>
    </lineage>
</organism>
<dbReference type="GO" id="GO:0015385">
    <property type="term" value="F:sodium:proton antiporter activity"/>
    <property type="evidence" value="ECO:0007669"/>
    <property type="project" value="TreeGrafter"/>
</dbReference>
<dbReference type="Proteomes" id="UP000011910">
    <property type="component" value="Unassembled WGS sequence"/>
</dbReference>
<dbReference type="Pfam" id="PF04066">
    <property type="entry name" value="MrpF_PhaF"/>
    <property type="match status" value="1"/>
</dbReference>
<dbReference type="PANTHER" id="PTHR34702">
    <property type="entry name" value="NA(+)/H(+) ANTIPORTER SUBUNIT F1"/>
    <property type="match status" value="1"/>
</dbReference>
<dbReference type="RefSeq" id="WP_009196425.1">
    <property type="nucleotide sequence ID" value="NZ_AODQ01000087.1"/>
</dbReference>
<dbReference type="STRING" id="1279009.ADICEAN_03039"/>
<dbReference type="InterPro" id="IPR007208">
    <property type="entry name" value="MrpF/PhaF-like"/>
</dbReference>
<evidence type="ECO:0000256" key="8">
    <source>
        <dbReference type="SAM" id="Phobius"/>
    </source>
</evidence>
<keyword evidence="5 8" id="KW-0812">Transmembrane</keyword>
<evidence type="ECO:0000256" key="4">
    <source>
        <dbReference type="ARBA" id="ARBA00022475"/>
    </source>
</evidence>
<evidence type="ECO:0000256" key="2">
    <source>
        <dbReference type="ARBA" id="ARBA00009212"/>
    </source>
</evidence>
<name>M7MZJ4_9BACT</name>
<feature type="transmembrane region" description="Helical" evidence="8">
    <location>
        <begin position="36"/>
        <end position="53"/>
    </location>
</feature>
<evidence type="ECO:0000256" key="5">
    <source>
        <dbReference type="ARBA" id="ARBA00022692"/>
    </source>
</evidence>
<proteinExistence type="inferred from homology"/>
<sequence>MSIFHLSLMVAISGLSLCLVLASIRFALGPSLPDRITAFDLFVANMIGIIAIYSELTGNEDFIDVAIILSLFGFLGSISFAYFLMKRTDRHG</sequence>
<evidence type="ECO:0000256" key="3">
    <source>
        <dbReference type="ARBA" id="ARBA00022448"/>
    </source>
</evidence>
<evidence type="ECO:0000256" key="6">
    <source>
        <dbReference type="ARBA" id="ARBA00022989"/>
    </source>
</evidence>
<keyword evidence="4" id="KW-1003">Cell membrane</keyword>
<evidence type="ECO:0000256" key="7">
    <source>
        <dbReference type="ARBA" id="ARBA00023136"/>
    </source>
</evidence>
<evidence type="ECO:0000313" key="9">
    <source>
        <dbReference type="EMBL" id="EMR01843.1"/>
    </source>
</evidence>
<dbReference type="eggNOG" id="COG2212">
    <property type="taxonomic scope" value="Bacteria"/>
</dbReference>
<feature type="transmembrane region" description="Helical" evidence="8">
    <location>
        <begin position="6"/>
        <end position="24"/>
    </location>
</feature>
<protein>
    <submittedName>
        <fullName evidence="9">Multiple resistance and pH homeostasis protein F</fullName>
    </submittedName>
</protein>
<keyword evidence="7 8" id="KW-0472">Membrane</keyword>
<comment type="subcellular location">
    <subcellularLocation>
        <location evidence="1">Cell membrane</location>
        <topology evidence="1">Multi-pass membrane protein</topology>
    </subcellularLocation>
</comment>
<keyword evidence="10" id="KW-1185">Reference proteome</keyword>
<dbReference type="AlphaFoldDB" id="M7MZJ4"/>